<evidence type="ECO:0000313" key="3">
    <source>
        <dbReference type="Proteomes" id="UP000315439"/>
    </source>
</evidence>
<sequence>MKKLIYILMMLPMTAIAASEPSPMSKIKRVITYADYGGGDVQVVLETNGTTCKDGYFFNKADPNFDGMLSMLLSAYHAKTRIILDGHTDQKWAGSSGYYCKLYSIRYGF</sequence>
<proteinExistence type="predicted"/>
<evidence type="ECO:0008006" key="4">
    <source>
        <dbReference type="Google" id="ProtNLM"/>
    </source>
</evidence>
<evidence type="ECO:0000256" key="1">
    <source>
        <dbReference type="SAM" id="SignalP"/>
    </source>
</evidence>
<comment type="caution">
    <text evidence="2">The sequence shown here is derived from an EMBL/GenBank/DDBJ whole genome shotgun (WGS) entry which is preliminary data.</text>
</comment>
<protein>
    <recommendedName>
        <fullName evidence="4">OmpA family protein</fullName>
    </recommendedName>
</protein>
<dbReference type="Proteomes" id="UP000315439">
    <property type="component" value="Unassembled WGS sequence"/>
</dbReference>
<reference evidence="2 3" key="1">
    <citation type="submission" date="2019-07" db="EMBL/GenBank/DDBJ databases">
        <title>Draft genome for Aliikangiella sp. M105.</title>
        <authorList>
            <person name="Wang G."/>
        </authorList>
    </citation>
    <scope>NUCLEOTIDE SEQUENCE [LARGE SCALE GENOMIC DNA]</scope>
    <source>
        <strain evidence="2 3">M105</strain>
    </source>
</reference>
<dbReference type="RefSeq" id="WP_142932375.1">
    <property type="nucleotide sequence ID" value="NZ_ML660166.1"/>
</dbReference>
<dbReference type="OrthoDB" id="6293877at2"/>
<keyword evidence="1" id="KW-0732">Signal</keyword>
<evidence type="ECO:0000313" key="2">
    <source>
        <dbReference type="EMBL" id="TQV86452.1"/>
    </source>
</evidence>
<keyword evidence="3" id="KW-1185">Reference proteome</keyword>
<dbReference type="AlphaFoldDB" id="A0A545UAG3"/>
<feature type="chain" id="PRO_5022221527" description="OmpA family protein" evidence="1">
    <location>
        <begin position="18"/>
        <end position="109"/>
    </location>
</feature>
<accession>A0A545UAG3</accession>
<dbReference type="EMBL" id="VIKS01000010">
    <property type="protein sequence ID" value="TQV86452.1"/>
    <property type="molecule type" value="Genomic_DNA"/>
</dbReference>
<name>A0A545UAG3_9GAMM</name>
<feature type="signal peptide" evidence="1">
    <location>
        <begin position="1"/>
        <end position="17"/>
    </location>
</feature>
<gene>
    <name evidence="2" type="ORF">FLL46_16170</name>
</gene>
<organism evidence="2 3">
    <name type="scientific">Aliikangiella coralliicola</name>
    <dbReference type="NCBI Taxonomy" id="2592383"/>
    <lineage>
        <taxon>Bacteria</taxon>
        <taxon>Pseudomonadati</taxon>
        <taxon>Pseudomonadota</taxon>
        <taxon>Gammaproteobacteria</taxon>
        <taxon>Oceanospirillales</taxon>
        <taxon>Pleioneaceae</taxon>
        <taxon>Aliikangiella</taxon>
    </lineage>
</organism>